<feature type="active site" description="Proton acceptor" evidence="9 10">
    <location>
        <position position="321"/>
    </location>
</feature>
<evidence type="ECO:0000259" key="14">
    <source>
        <dbReference type="SMART" id="SM01193"/>
    </source>
</evidence>
<dbReference type="GO" id="GO:0009986">
    <property type="term" value="C:cell surface"/>
    <property type="evidence" value="ECO:0007669"/>
    <property type="project" value="UniProtKB-SubCell"/>
</dbReference>
<feature type="binding site" evidence="9 12">
    <location>
        <position position="269"/>
    </location>
    <ligand>
        <name>Mg(2+)</name>
        <dbReference type="ChEBI" id="CHEBI:18420"/>
    </ligand>
</feature>
<evidence type="ECO:0000256" key="7">
    <source>
        <dbReference type="ARBA" id="ARBA00023152"/>
    </source>
</evidence>
<dbReference type="Pfam" id="PF03952">
    <property type="entry name" value="Enolase_N"/>
    <property type="match status" value="1"/>
</dbReference>
<evidence type="ECO:0000256" key="8">
    <source>
        <dbReference type="ARBA" id="ARBA00023239"/>
    </source>
</evidence>
<dbReference type="SUPFAM" id="SSF51604">
    <property type="entry name" value="Enolase C-terminal domain-like"/>
    <property type="match status" value="1"/>
</dbReference>
<dbReference type="EC" id="4.2.1.11" evidence="3 9"/>
<keyword evidence="8 9" id="KW-0456">Lyase</keyword>
<name>A0A554LKQ1_9BACT</name>
<dbReference type="PRINTS" id="PR00148">
    <property type="entry name" value="ENOLASE"/>
</dbReference>
<feature type="binding site" evidence="11">
    <location>
        <begin position="348"/>
        <end position="351"/>
    </location>
    <ligand>
        <name>substrate</name>
    </ligand>
</feature>
<dbReference type="SMART" id="SM01193">
    <property type="entry name" value="Enolase_N"/>
    <property type="match status" value="1"/>
</dbReference>
<feature type="binding site" evidence="9">
    <location>
        <position position="372"/>
    </location>
    <ligand>
        <name>(2R)-2-phosphoglycerate</name>
        <dbReference type="ChEBI" id="CHEBI:58289"/>
    </ligand>
</feature>
<comment type="similarity">
    <text evidence="2 9">Belongs to the enolase family.</text>
</comment>
<sequence length="406" mass="45391">MLAETIKNINARIILNSRAEKTIEVDIITSHWQCATSSVPSGKSTGSFEAKSSDPEIAIENINHIKSKLIGMDIFDQAGFDKFLIELDGSPDKSVLGANTILALSECLTKVASISLKIPTYHYIRSRLLKNPDHFFQLPIPCFNVINGGLHADSGLPFQEFMLIPKIKSTFKENFFAIANIYHKLKNILAENNYSTGLGDEGGFAPKINDYWQVFDLLKKSIEDSGFSLGKDIFLGIDASADNIQNMDNNELIQIYSKMIAQYNVIYLEDGCKETDEENWKILMDKFSSRCLIIGDDLIATNINRLKNAINKKLVNAIIIKPNQIGTISEVIEVCNLAHENNIKIIVSHRSGETNDNFIADFAIAIQAHGFKSGAPARGERLAKYNRILKIEENLKNTSEYNILRL</sequence>
<evidence type="ECO:0000256" key="5">
    <source>
        <dbReference type="ARBA" id="ARBA00022525"/>
    </source>
</evidence>
<dbReference type="Pfam" id="PF00113">
    <property type="entry name" value="Enolase_C"/>
    <property type="match status" value="1"/>
</dbReference>
<evidence type="ECO:0000256" key="12">
    <source>
        <dbReference type="PIRSR" id="PIRSR001400-3"/>
    </source>
</evidence>
<dbReference type="GO" id="GO:0004634">
    <property type="term" value="F:phosphopyruvate hydratase activity"/>
    <property type="evidence" value="ECO:0007669"/>
    <property type="project" value="UniProtKB-UniRule"/>
</dbReference>
<feature type="binding site" evidence="9">
    <location>
        <position position="159"/>
    </location>
    <ligand>
        <name>(2R)-2-phosphoglycerate</name>
        <dbReference type="ChEBI" id="CHEBI:58289"/>
    </ligand>
</feature>
<dbReference type="Proteomes" id="UP000315589">
    <property type="component" value="Unassembled WGS sequence"/>
</dbReference>
<feature type="binding site" evidence="11">
    <location>
        <position position="269"/>
    </location>
    <ligand>
        <name>substrate</name>
    </ligand>
</feature>
<evidence type="ECO:0000256" key="3">
    <source>
        <dbReference type="ARBA" id="ARBA00012058"/>
    </source>
</evidence>
<dbReference type="GO" id="GO:0000287">
    <property type="term" value="F:magnesium ion binding"/>
    <property type="evidence" value="ECO:0007669"/>
    <property type="project" value="UniProtKB-UniRule"/>
</dbReference>
<dbReference type="SFLD" id="SFLDG00178">
    <property type="entry name" value="enolase"/>
    <property type="match status" value="1"/>
</dbReference>
<feature type="binding site" evidence="9">
    <location>
        <position position="350"/>
    </location>
    <ligand>
        <name>(2R)-2-phosphoglycerate</name>
        <dbReference type="ChEBI" id="CHEBI:58289"/>
    </ligand>
</feature>
<evidence type="ECO:0000256" key="10">
    <source>
        <dbReference type="PIRSR" id="PIRSR001400-1"/>
    </source>
</evidence>
<dbReference type="InterPro" id="IPR020810">
    <property type="entry name" value="Enolase_C"/>
</dbReference>
<keyword evidence="9 12" id="KW-0479">Metal-binding</keyword>
<dbReference type="GO" id="GO:0005576">
    <property type="term" value="C:extracellular region"/>
    <property type="evidence" value="ECO:0007669"/>
    <property type="project" value="UniProtKB-SubCell"/>
</dbReference>
<feature type="domain" description="Enolase N-terminal" evidence="14">
    <location>
        <begin position="6"/>
        <end position="124"/>
    </location>
</feature>
<feature type="binding site" evidence="11">
    <location>
        <position position="372"/>
    </location>
    <ligand>
        <name>substrate</name>
    </ligand>
</feature>
<comment type="subcellular location">
    <subcellularLocation>
        <location evidence="9">Cytoplasm</location>
    </subcellularLocation>
    <subcellularLocation>
        <location evidence="9">Secreted</location>
    </subcellularLocation>
    <subcellularLocation>
        <location evidence="9">Cell surface</location>
    </subcellularLocation>
    <text evidence="9">Fractions of enolase are present in both the cytoplasm and on the cell surface.</text>
</comment>
<feature type="active site" description="Proton donor" evidence="9 10">
    <location>
        <position position="201"/>
    </location>
</feature>
<comment type="cofactor">
    <cofactor evidence="12">
        <name>Mg(2+)</name>
        <dbReference type="ChEBI" id="CHEBI:18420"/>
    </cofactor>
    <text evidence="12">Mg(2+) is required for catalysis and for stabilizing the dimer.</text>
</comment>
<comment type="caution">
    <text evidence="15">The sequence shown here is derived from an EMBL/GenBank/DDBJ whole genome shotgun (WGS) entry which is preliminary data.</text>
</comment>
<feature type="binding site" evidence="11">
    <location>
        <position position="160"/>
    </location>
    <ligand>
        <name>substrate</name>
    </ligand>
</feature>
<evidence type="ECO:0000313" key="16">
    <source>
        <dbReference type="Proteomes" id="UP000315589"/>
    </source>
</evidence>
<comment type="catalytic activity">
    <reaction evidence="9">
        <text>(2R)-2-phosphoglycerate = phosphoenolpyruvate + H2O</text>
        <dbReference type="Rhea" id="RHEA:10164"/>
        <dbReference type="ChEBI" id="CHEBI:15377"/>
        <dbReference type="ChEBI" id="CHEBI:58289"/>
        <dbReference type="ChEBI" id="CHEBI:58702"/>
        <dbReference type="EC" id="4.2.1.11"/>
    </reaction>
</comment>
<evidence type="ECO:0000313" key="15">
    <source>
        <dbReference type="EMBL" id="TSC93451.1"/>
    </source>
</evidence>
<dbReference type="SMART" id="SM01192">
    <property type="entry name" value="Enolase_C"/>
    <property type="match status" value="1"/>
</dbReference>
<dbReference type="SFLD" id="SFLDF00002">
    <property type="entry name" value="enolase"/>
    <property type="match status" value="1"/>
</dbReference>
<dbReference type="AlphaFoldDB" id="A0A554LKQ1"/>
<dbReference type="UniPathway" id="UPA00109">
    <property type="reaction ID" value="UER00187"/>
</dbReference>
<dbReference type="Gene3D" id="3.20.20.120">
    <property type="entry name" value="Enolase-like C-terminal domain"/>
    <property type="match status" value="1"/>
</dbReference>
<evidence type="ECO:0000256" key="6">
    <source>
        <dbReference type="ARBA" id="ARBA00022842"/>
    </source>
</evidence>
<dbReference type="Gene3D" id="3.30.390.10">
    <property type="entry name" value="Enolase-like, N-terminal domain"/>
    <property type="match status" value="1"/>
</dbReference>
<gene>
    <name evidence="9" type="primary">eno</name>
    <name evidence="15" type="ORF">CEN91_235</name>
</gene>
<dbReference type="InterPro" id="IPR000941">
    <property type="entry name" value="Enolase"/>
</dbReference>
<feature type="domain" description="Enolase C-terminal TIM barrel" evidence="13">
    <location>
        <begin position="135"/>
        <end position="406"/>
    </location>
</feature>
<evidence type="ECO:0000256" key="11">
    <source>
        <dbReference type="PIRSR" id="PIRSR001400-2"/>
    </source>
</evidence>
<dbReference type="InterPro" id="IPR020811">
    <property type="entry name" value="Enolase_N"/>
</dbReference>
<evidence type="ECO:0000259" key="13">
    <source>
        <dbReference type="SMART" id="SM01192"/>
    </source>
</evidence>
<dbReference type="GO" id="GO:0006096">
    <property type="term" value="P:glycolytic process"/>
    <property type="evidence" value="ECO:0007669"/>
    <property type="project" value="UniProtKB-UniRule"/>
</dbReference>
<feature type="binding site" evidence="9 12">
    <location>
        <position position="296"/>
    </location>
    <ligand>
        <name>Mg(2+)</name>
        <dbReference type="ChEBI" id="CHEBI:18420"/>
    </ligand>
</feature>
<dbReference type="SFLD" id="SFLDS00001">
    <property type="entry name" value="Enolase"/>
    <property type="match status" value="1"/>
</dbReference>
<dbReference type="PANTHER" id="PTHR11902:SF1">
    <property type="entry name" value="ENOLASE"/>
    <property type="match status" value="1"/>
</dbReference>
<proteinExistence type="inferred from homology"/>
<feature type="binding site" evidence="9">
    <location>
        <position position="321"/>
    </location>
    <ligand>
        <name>(2R)-2-phosphoglycerate</name>
        <dbReference type="ChEBI" id="CHEBI:58289"/>
    </ligand>
</feature>
<evidence type="ECO:0000256" key="1">
    <source>
        <dbReference type="ARBA" id="ARBA00005031"/>
    </source>
</evidence>
<evidence type="ECO:0000256" key="4">
    <source>
        <dbReference type="ARBA" id="ARBA00017068"/>
    </source>
</evidence>
<evidence type="ECO:0000256" key="9">
    <source>
        <dbReference type="HAMAP-Rule" id="MF_00318"/>
    </source>
</evidence>
<dbReference type="InterPro" id="IPR029017">
    <property type="entry name" value="Enolase-like_N"/>
</dbReference>
<comment type="function">
    <text evidence="9">Catalyzes the reversible conversion of 2-phosphoglycerate (2-PG) into phosphoenolpyruvate (PEP). It is essential for the degradation of carbohydrates via glycolysis.</text>
</comment>
<reference evidence="15 16" key="1">
    <citation type="submission" date="2017-07" db="EMBL/GenBank/DDBJ databases">
        <title>Mechanisms for carbon and nitrogen cycling indicate functional differentiation within the Candidate Phyla Radiation.</title>
        <authorList>
            <person name="Danczak R.E."/>
            <person name="Johnston M.D."/>
            <person name="Kenah C."/>
            <person name="Slattery M."/>
            <person name="Wrighton K.C."/>
            <person name="Wilkins M.J."/>
        </authorList>
    </citation>
    <scope>NUCLEOTIDE SEQUENCE [LARGE SCALE GENOMIC DNA]</scope>
    <source>
        <strain evidence="15">Licking1014_85</strain>
    </source>
</reference>
<keyword evidence="9" id="KW-0963">Cytoplasm</keyword>
<feature type="binding site" evidence="9 12">
    <location>
        <position position="238"/>
    </location>
    <ligand>
        <name>Mg(2+)</name>
        <dbReference type="ChEBI" id="CHEBI:18420"/>
    </ligand>
</feature>
<feature type="binding site" evidence="11">
    <location>
        <position position="151"/>
    </location>
    <ligand>
        <name>substrate</name>
    </ligand>
</feature>
<dbReference type="EMBL" id="VMGI01000026">
    <property type="protein sequence ID" value="TSC93451.1"/>
    <property type="molecule type" value="Genomic_DNA"/>
</dbReference>
<organism evidence="15 16">
    <name type="scientific">Candidatus Berkelbacteria bacterium Licking1014_85</name>
    <dbReference type="NCBI Taxonomy" id="2017148"/>
    <lineage>
        <taxon>Bacteria</taxon>
        <taxon>Candidatus Berkelbacteria</taxon>
    </lineage>
</organism>
<keyword evidence="6 9" id="KW-0460">Magnesium</keyword>
<keyword evidence="5 9" id="KW-0964">Secreted</keyword>
<dbReference type="GO" id="GO:0000015">
    <property type="term" value="C:phosphopyruvate hydratase complex"/>
    <property type="evidence" value="ECO:0007669"/>
    <property type="project" value="InterPro"/>
</dbReference>
<keyword evidence="7 9" id="KW-0324">Glycolysis</keyword>
<dbReference type="HAMAP" id="MF_00318">
    <property type="entry name" value="Enolase"/>
    <property type="match status" value="1"/>
</dbReference>
<dbReference type="PIRSF" id="PIRSF001400">
    <property type="entry name" value="Enolase"/>
    <property type="match status" value="1"/>
</dbReference>
<feature type="binding site" evidence="11">
    <location>
        <position position="296"/>
    </location>
    <ligand>
        <name>substrate</name>
    </ligand>
</feature>
<dbReference type="SUPFAM" id="SSF54826">
    <property type="entry name" value="Enolase N-terminal domain-like"/>
    <property type="match status" value="1"/>
</dbReference>
<feature type="binding site" evidence="9">
    <location>
        <position position="351"/>
    </location>
    <ligand>
        <name>(2R)-2-phosphoglycerate</name>
        <dbReference type="ChEBI" id="CHEBI:58289"/>
    </ligand>
</feature>
<dbReference type="PANTHER" id="PTHR11902">
    <property type="entry name" value="ENOLASE"/>
    <property type="match status" value="1"/>
</dbReference>
<comment type="pathway">
    <text evidence="1 9">Carbohydrate degradation; glycolysis; pyruvate from D-glyceraldehyde 3-phosphate: step 4/5.</text>
</comment>
<protein>
    <recommendedName>
        <fullName evidence="4 9">Enolase</fullName>
        <ecNumber evidence="3 9">4.2.1.11</ecNumber>
    </recommendedName>
    <alternativeName>
        <fullName evidence="9">2-phospho-D-glycerate hydro-lyase</fullName>
    </alternativeName>
    <alternativeName>
        <fullName evidence="9">2-phosphoglycerate dehydratase</fullName>
    </alternativeName>
</protein>
<comment type="cofactor">
    <cofactor evidence="9">
        <name>Mg(2+)</name>
        <dbReference type="ChEBI" id="CHEBI:18420"/>
    </cofactor>
    <text evidence="9">Binds a second Mg(2+) ion via substrate during catalysis.</text>
</comment>
<dbReference type="InterPro" id="IPR036849">
    <property type="entry name" value="Enolase-like_C_sf"/>
</dbReference>
<accession>A0A554LKQ1</accession>
<evidence type="ECO:0000256" key="2">
    <source>
        <dbReference type="ARBA" id="ARBA00009604"/>
    </source>
</evidence>